<feature type="domain" description="HTH marR-type" evidence="4">
    <location>
        <begin position="7"/>
        <end position="141"/>
    </location>
</feature>
<dbReference type="SUPFAM" id="SSF46785">
    <property type="entry name" value="Winged helix' DNA-binding domain"/>
    <property type="match status" value="1"/>
</dbReference>
<dbReference type="InterPro" id="IPR039422">
    <property type="entry name" value="MarR/SlyA-like"/>
</dbReference>
<dbReference type="EMBL" id="JAEHFY010000010">
    <property type="protein sequence ID" value="MBK0382938.1"/>
    <property type="molecule type" value="Genomic_DNA"/>
</dbReference>
<dbReference type="InterPro" id="IPR023187">
    <property type="entry name" value="Tscrpt_reg_MarR-type_CS"/>
</dbReference>
<reference evidence="5 6" key="1">
    <citation type="submission" date="2020-12" db="EMBL/GenBank/DDBJ databases">
        <title>Bacterial novel species Pedobacter sp. SD-b isolated from soil.</title>
        <authorList>
            <person name="Jung H.-Y."/>
        </authorList>
    </citation>
    <scope>NUCLEOTIDE SEQUENCE [LARGE SCALE GENOMIC DNA]</scope>
    <source>
        <strain evidence="5 6">SD-b</strain>
    </source>
</reference>
<evidence type="ECO:0000313" key="6">
    <source>
        <dbReference type="Proteomes" id="UP000660024"/>
    </source>
</evidence>
<dbReference type="PROSITE" id="PS50995">
    <property type="entry name" value="HTH_MARR_2"/>
    <property type="match status" value="1"/>
</dbReference>
<dbReference type="Proteomes" id="UP000660024">
    <property type="component" value="Unassembled WGS sequence"/>
</dbReference>
<dbReference type="InterPro" id="IPR000835">
    <property type="entry name" value="HTH_MarR-typ"/>
</dbReference>
<evidence type="ECO:0000256" key="2">
    <source>
        <dbReference type="ARBA" id="ARBA00023125"/>
    </source>
</evidence>
<keyword evidence="3" id="KW-0804">Transcription</keyword>
<dbReference type="Pfam" id="PF01047">
    <property type="entry name" value="MarR"/>
    <property type="match status" value="1"/>
</dbReference>
<dbReference type="InterPro" id="IPR036388">
    <property type="entry name" value="WH-like_DNA-bd_sf"/>
</dbReference>
<keyword evidence="2" id="KW-0238">DNA-binding</keyword>
<evidence type="ECO:0000256" key="3">
    <source>
        <dbReference type="ARBA" id="ARBA00023163"/>
    </source>
</evidence>
<accession>A0ABS1BJ75</accession>
<dbReference type="InterPro" id="IPR036390">
    <property type="entry name" value="WH_DNA-bd_sf"/>
</dbReference>
<keyword evidence="6" id="KW-1185">Reference proteome</keyword>
<name>A0ABS1BJ75_9SPHI</name>
<protein>
    <submittedName>
        <fullName evidence="5">MarR family transcriptional regulator</fullName>
    </submittedName>
</protein>
<dbReference type="PRINTS" id="PR00598">
    <property type="entry name" value="HTHMARR"/>
</dbReference>
<gene>
    <name evidence="5" type="ORF">I5M32_08195</name>
</gene>
<dbReference type="RefSeq" id="WP_200585750.1">
    <property type="nucleotide sequence ID" value="NZ_JAEHFY010000010.1"/>
</dbReference>
<evidence type="ECO:0000313" key="5">
    <source>
        <dbReference type="EMBL" id="MBK0382938.1"/>
    </source>
</evidence>
<keyword evidence="1" id="KW-0805">Transcription regulation</keyword>
<sequence>METTEKFSTYSYLLDRTNRKIKQYAQKCFKEQNFDITVDQWLILKALNQNNDQNQSQLAEITGKDHPTLTRILDLLVKKDLVERKACTNDRRSFIIHLTKKGIQKFGEWWPVVAQIRNKAWENLSEDDYNDLKRILNTIYQSLS</sequence>
<proteinExistence type="predicted"/>
<dbReference type="PROSITE" id="PS01117">
    <property type="entry name" value="HTH_MARR_1"/>
    <property type="match status" value="1"/>
</dbReference>
<dbReference type="Gene3D" id="1.10.10.10">
    <property type="entry name" value="Winged helix-like DNA-binding domain superfamily/Winged helix DNA-binding domain"/>
    <property type="match status" value="1"/>
</dbReference>
<evidence type="ECO:0000256" key="1">
    <source>
        <dbReference type="ARBA" id="ARBA00023015"/>
    </source>
</evidence>
<dbReference type="SMART" id="SM00347">
    <property type="entry name" value="HTH_MARR"/>
    <property type="match status" value="1"/>
</dbReference>
<comment type="caution">
    <text evidence="5">The sequence shown here is derived from an EMBL/GenBank/DDBJ whole genome shotgun (WGS) entry which is preliminary data.</text>
</comment>
<dbReference type="PANTHER" id="PTHR33164">
    <property type="entry name" value="TRANSCRIPTIONAL REGULATOR, MARR FAMILY"/>
    <property type="match status" value="1"/>
</dbReference>
<dbReference type="PANTHER" id="PTHR33164:SF64">
    <property type="entry name" value="TRANSCRIPTIONAL REGULATOR SLYA"/>
    <property type="match status" value="1"/>
</dbReference>
<evidence type="ECO:0000259" key="4">
    <source>
        <dbReference type="PROSITE" id="PS50995"/>
    </source>
</evidence>
<organism evidence="5 6">
    <name type="scientific">Pedobacter segetis</name>
    <dbReference type="NCBI Taxonomy" id="2793069"/>
    <lineage>
        <taxon>Bacteria</taxon>
        <taxon>Pseudomonadati</taxon>
        <taxon>Bacteroidota</taxon>
        <taxon>Sphingobacteriia</taxon>
        <taxon>Sphingobacteriales</taxon>
        <taxon>Sphingobacteriaceae</taxon>
        <taxon>Pedobacter</taxon>
    </lineage>
</organism>